<dbReference type="InterPro" id="IPR012337">
    <property type="entry name" value="RNaseH-like_sf"/>
</dbReference>
<evidence type="ECO:0000256" key="1">
    <source>
        <dbReference type="ARBA" id="ARBA00004123"/>
    </source>
</evidence>
<name>A0A9N8YW96_9GLOM</name>
<protein>
    <submittedName>
        <fullName evidence="7">1989_t:CDS:1</fullName>
    </submittedName>
</protein>
<dbReference type="GO" id="GO:0005634">
    <property type="term" value="C:nucleus"/>
    <property type="evidence" value="ECO:0007669"/>
    <property type="project" value="UniProtKB-SubCell"/>
</dbReference>
<evidence type="ECO:0000256" key="4">
    <source>
        <dbReference type="ARBA" id="ARBA00022833"/>
    </source>
</evidence>
<reference evidence="7" key="1">
    <citation type="submission" date="2021-06" db="EMBL/GenBank/DDBJ databases">
        <authorList>
            <person name="Kallberg Y."/>
            <person name="Tangrot J."/>
            <person name="Rosling A."/>
        </authorList>
    </citation>
    <scope>NUCLEOTIDE SEQUENCE</scope>
    <source>
        <strain evidence="7">CL551</strain>
    </source>
</reference>
<dbReference type="Proteomes" id="UP000789342">
    <property type="component" value="Unassembled WGS sequence"/>
</dbReference>
<dbReference type="SUPFAM" id="SSF53098">
    <property type="entry name" value="Ribonuclease H-like"/>
    <property type="match status" value="1"/>
</dbReference>
<dbReference type="EMBL" id="CAJVPV010000499">
    <property type="protein sequence ID" value="CAG8459911.1"/>
    <property type="molecule type" value="Genomic_DNA"/>
</dbReference>
<feature type="domain" description="DUF659" evidence="6">
    <location>
        <begin position="66"/>
        <end position="208"/>
    </location>
</feature>
<keyword evidence="2" id="KW-0479">Metal-binding</keyword>
<evidence type="ECO:0000256" key="5">
    <source>
        <dbReference type="ARBA" id="ARBA00023242"/>
    </source>
</evidence>
<keyword evidence="8" id="KW-1185">Reference proteome</keyword>
<keyword evidence="4" id="KW-0862">Zinc</keyword>
<evidence type="ECO:0000313" key="8">
    <source>
        <dbReference type="Proteomes" id="UP000789342"/>
    </source>
</evidence>
<evidence type="ECO:0000256" key="3">
    <source>
        <dbReference type="ARBA" id="ARBA00022771"/>
    </source>
</evidence>
<dbReference type="OrthoDB" id="3236755at2759"/>
<gene>
    <name evidence="7" type="ORF">AMORRO_LOCUS1345</name>
</gene>
<dbReference type="PANTHER" id="PTHR46481:SF10">
    <property type="entry name" value="ZINC FINGER BED DOMAIN-CONTAINING PROTEIN 39"/>
    <property type="match status" value="1"/>
</dbReference>
<evidence type="ECO:0000259" key="6">
    <source>
        <dbReference type="Pfam" id="PF04937"/>
    </source>
</evidence>
<dbReference type="InterPro" id="IPR052035">
    <property type="entry name" value="ZnF_BED_domain_contain"/>
</dbReference>
<keyword evidence="3" id="KW-0863">Zinc-finger</keyword>
<sequence length="299" mass="34341">MKGLADKYNHYGAICNYCGQKWSRGKLATMESHLALHCEKAPENISTMFLHLIAEKAERFFQNDSRLLDKELVVITVNINKSLINQHDLTLALDGWTNPFNNLLYNYFISIPDQKEYLIAIQDYSLDSQMGTYIADKISTIIEKIGSSKFAAIVTDDGSNVRVARQIINETYSQIMNIRCITYWFNLISSDLVEIPSIKLALANASMIITFFKKSHIASRLLRDEIKIMNIQGKNLEQFIKTRWVSAFNTADSLICIKPVFDKILEENHSTITNNTVYKLLKDDEEIFFSTCRHIITIF</sequence>
<dbReference type="AlphaFoldDB" id="A0A9N8YW96"/>
<evidence type="ECO:0000313" key="7">
    <source>
        <dbReference type="EMBL" id="CAG8459911.1"/>
    </source>
</evidence>
<keyword evidence="5" id="KW-0539">Nucleus</keyword>
<comment type="subcellular location">
    <subcellularLocation>
        <location evidence="1">Nucleus</location>
    </subcellularLocation>
</comment>
<comment type="caution">
    <text evidence="7">The sequence shown here is derived from an EMBL/GenBank/DDBJ whole genome shotgun (WGS) entry which is preliminary data.</text>
</comment>
<dbReference type="PANTHER" id="PTHR46481">
    <property type="entry name" value="ZINC FINGER BED DOMAIN-CONTAINING PROTEIN 4"/>
    <property type="match status" value="1"/>
</dbReference>
<organism evidence="7 8">
    <name type="scientific">Acaulospora morrowiae</name>
    <dbReference type="NCBI Taxonomy" id="94023"/>
    <lineage>
        <taxon>Eukaryota</taxon>
        <taxon>Fungi</taxon>
        <taxon>Fungi incertae sedis</taxon>
        <taxon>Mucoromycota</taxon>
        <taxon>Glomeromycotina</taxon>
        <taxon>Glomeromycetes</taxon>
        <taxon>Diversisporales</taxon>
        <taxon>Acaulosporaceae</taxon>
        <taxon>Acaulospora</taxon>
    </lineage>
</organism>
<dbReference type="GO" id="GO:0008270">
    <property type="term" value="F:zinc ion binding"/>
    <property type="evidence" value="ECO:0007669"/>
    <property type="project" value="UniProtKB-KW"/>
</dbReference>
<evidence type="ECO:0000256" key="2">
    <source>
        <dbReference type="ARBA" id="ARBA00022723"/>
    </source>
</evidence>
<proteinExistence type="predicted"/>
<dbReference type="Pfam" id="PF04937">
    <property type="entry name" value="DUF659"/>
    <property type="match status" value="1"/>
</dbReference>
<accession>A0A9N8YW96</accession>
<dbReference type="InterPro" id="IPR007021">
    <property type="entry name" value="DUF659"/>
</dbReference>